<protein>
    <recommendedName>
        <fullName evidence="2">VWFA domain-containing protein</fullName>
    </recommendedName>
</protein>
<dbReference type="AlphaFoldDB" id="A0A2M7G4W5"/>
<organism evidence="3 4">
    <name type="scientific">bacterium (Candidatus Blackallbacteria) CG17_big_fil_post_rev_8_21_14_2_50_48_46</name>
    <dbReference type="NCBI Taxonomy" id="2014261"/>
    <lineage>
        <taxon>Bacteria</taxon>
        <taxon>Candidatus Blackallbacteria</taxon>
    </lineage>
</organism>
<evidence type="ECO:0000256" key="1">
    <source>
        <dbReference type="SAM" id="SignalP"/>
    </source>
</evidence>
<dbReference type="InterPro" id="IPR022156">
    <property type="entry name" value="Uncharacterised_YfbK_N"/>
</dbReference>
<reference evidence="3 4" key="1">
    <citation type="submission" date="2017-09" db="EMBL/GenBank/DDBJ databases">
        <title>Depth-based differentiation of microbial function through sediment-hosted aquifers and enrichment of novel symbionts in the deep terrestrial subsurface.</title>
        <authorList>
            <person name="Probst A.J."/>
            <person name="Ladd B."/>
            <person name="Jarett J.K."/>
            <person name="Geller-Mcgrath D.E."/>
            <person name="Sieber C.M."/>
            <person name="Emerson J.B."/>
            <person name="Anantharaman K."/>
            <person name="Thomas B.C."/>
            <person name="Malmstrom R."/>
            <person name="Stieglmeier M."/>
            <person name="Klingl A."/>
            <person name="Woyke T."/>
            <person name="Ryan C.M."/>
            <person name="Banfield J.F."/>
        </authorList>
    </citation>
    <scope>NUCLEOTIDE SEQUENCE [LARGE SCALE GENOMIC DNA]</scope>
    <source>
        <strain evidence="3">CG17_big_fil_post_rev_8_21_14_2_50_48_46</strain>
    </source>
</reference>
<dbReference type="PROSITE" id="PS50234">
    <property type="entry name" value="VWFA"/>
    <property type="match status" value="1"/>
</dbReference>
<dbReference type="PANTHER" id="PTHR10579">
    <property type="entry name" value="CALCIUM-ACTIVATED CHLORIDE CHANNEL REGULATOR"/>
    <property type="match status" value="1"/>
</dbReference>
<gene>
    <name evidence="3" type="ORF">COW36_10950</name>
</gene>
<dbReference type="InterPro" id="IPR036465">
    <property type="entry name" value="vWFA_dom_sf"/>
</dbReference>
<sequence>MKIQTRQLSLSILLAMSLSACYASTKQDAKTPPPPREEALDELKLQAAAPMPGRKVKSEAYANKPATTGLVRDRDAAPEANIRQAGEGFNTEQYDKIDENPFLEALKNPLSTFSIDVDTASYSNLRRFIQNGKLPPADAVRIEEMVNYFDYNYPEPKGEHPFSLITELSTCPWNSKHKLLHVGLQAKRLNLKQTPPNNLVFLLDVSGSMEDENKLPLLKKSLRLLIDELREEDTVSITVYAGAAGLVLPPTSGAKKEVIIDALEKLQAGGSTAGSAGIKLAYETARKHFKKEGNNRVILATDGDFNVGPSSDGELTRLIEEKRKQGIYLTVLGFGMGNYKDSKMEKLADTGNGNYAYIDSLLEAKKVLVQELGGTLLTLAKDVKLQLEFNPTKVSSYRLIGYENRLLRAEDFDNDAKDAGELGAGHSVTALYELVPASEGKSNSQNLRYQETQIKNSAQFSDELLNLKLRYKRPNQEKSELITRPVKDTALALNQTSDDFRFSAAVAGFGLVLRNSAYKGDWSLADSQKLASGAKGEDQHGYRKDFLSLLSQAQKLQTKND</sequence>
<dbReference type="Pfam" id="PF00092">
    <property type="entry name" value="VWA"/>
    <property type="match status" value="1"/>
</dbReference>
<evidence type="ECO:0000259" key="2">
    <source>
        <dbReference type="PROSITE" id="PS50234"/>
    </source>
</evidence>
<name>A0A2M7G4W5_9BACT</name>
<feature type="signal peptide" evidence="1">
    <location>
        <begin position="1"/>
        <end position="22"/>
    </location>
</feature>
<evidence type="ECO:0000313" key="3">
    <source>
        <dbReference type="EMBL" id="PIW16906.1"/>
    </source>
</evidence>
<dbReference type="Gene3D" id="3.40.50.410">
    <property type="entry name" value="von Willebrand factor, type A domain"/>
    <property type="match status" value="1"/>
</dbReference>
<keyword evidence="1" id="KW-0732">Signal</keyword>
<dbReference type="SMART" id="SM00327">
    <property type="entry name" value="VWA"/>
    <property type="match status" value="1"/>
</dbReference>
<feature type="chain" id="PRO_5014734107" description="VWFA domain-containing protein" evidence="1">
    <location>
        <begin position="23"/>
        <end position="561"/>
    </location>
</feature>
<accession>A0A2M7G4W5</accession>
<dbReference type="Proteomes" id="UP000231019">
    <property type="component" value="Unassembled WGS sequence"/>
</dbReference>
<dbReference type="EMBL" id="PFFQ01000033">
    <property type="protein sequence ID" value="PIW16906.1"/>
    <property type="molecule type" value="Genomic_DNA"/>
</dbReference>
<proteinExistence type="predicted"/>
<comment type="caution">
    <text evidence="3">The sequence shown here is derived from an EMBL/GenBank/DDBJ whole genome shotgun (WGS) entry which is preliminary data.</text>
</comment>
<dbReference type="CDD" id="cd01465">
    <property type="entry name" value="vWA_subgroup"/>
    <property type="match status" value="1"/>
</dbReference>
<dbReference type="SUPFAM" id="SSF53300">
    <property type="entry name" value="vWA-like"/>
    <property type="match status" value="1"/>
</dbReference>
<dbReference type="InterPro" id="IPR002035">
    <property type="entry name" value="VWF_A"/>
</dbReference>
<feature type="domain" description="VWFA" evidence="2">
    <location>
        <begin position="198"/>
        <end position="376"/>
    </location>
</feature>
<evidence type="ECO:0000313" key="4">
    <source>
        <dbReference type="Proteomes" id="UP000231019"/>
    </source>
</evidence>
<dbReference type="Pfam" id="PF12034">
    <property type="entry name" value="YfbK_C"/>
    <property type="match status" value="1"/>
</dbReference>
<dbReference type="InterPro" id="IPR051266">
    <property type="entry name" value="CLCR"/>
</dbReference>
<dbReference type="Pfam" id="PF12450">
    <property type="entry name" value="vWF_A"/>
    <property type="match status" value="1"/>
</dbReference>
<dbReference type="PROSITE" id="PS51257">
    <property type="entry name" value="PROKAR_LIPOPROTEIN"/>
    <property type="match status" value="1"/>
</dbReference>
<dbReference type="InterPro" id="IPR021908">
    <property type="entry name" value="YfbK_C"/>
</dbReference>
<dbReference type="PANTHER" id="PTHR10579:SF43">
    <property type="entry name" value="ZINC FINGER (C3HC4-TYPE RING FINGER) FAMILY PROTEIN"/>
    <property type="match status" value="1"/>
</dbReference>